<proteinExistence type="predicted"/>
<organism evidence="1 2">
    <name type="scientific">Desmophyllum pertusum</name>
    <dbReference type="NCBI Taxonomy" id="174260"/>
    <lineage>
        <taxon>Eukaryota</taxon>
        <taxon>Metazoa</taxon>
        <taxon>Cnidaria</taxon>
        <taxon>Anthozoa</taxon>
        <taxon>Hexacorallia</taxon>
        <taxon>Scleractinia</taxon>
        <taxon>Caryophylliina</taxon>
        <taxon>Caryophylliidae</taxon>
        <taxon>Desmophyllum</taxon>
    </lineage>
</organism>
<keyword evidence="2" id="KW-1185">Reference proteome</keyword>
<evidence type="ECO:0000313" key="2">
    <source>
        <dbReference type="Proteomes" id="UP001163046"/>
    </source>
</evidence>
<dbReference type="Proteomes" id="UP001163046">
    <property type="component" value="Unassembled WGS sequence"/>
</dbReference>
<reference evidence="1" key="1">
    <citation type="submission" date="2023-01" db="EMBL/GenBank/DDBJ databases">
        <title>Genome assembly of the deep-sea coral Lophelia pertusa.</title>
        <authorList>
            <person name="Herrera S."/>
            <person name="Cordes E."/>
        </authorList>
    </citation>
    <scope>NUCLEOTIDE SEQUENCE</scope>
    <source>
        <strain evidence="1">USNM1676648</strain>
        <tissue evidence="1">Polyp</tissue>
    </source>
</reference>
<sequence length="198" mass="22447">MENFVEDQPRKTLRNQSFLTADSEHEFLIWLIPPKTCHPLRRIVGKSTTGFLLVGASLQDCSDSSNQTASHLARYKNERVPVGTPLSQEVVLSHKQRAFAILCWYSSKEDNRATKGCITEWVLSQENIHPSSLENARYFLSLYANALRGSLQQFEVWVYVDGNNPQGITYLATVPEENWANSTGTPKLRTVEQMVESQ</sequence>
<dbReference type="AlphaFoldDB" id="A0A9W9YHZ3"/>
<evidence type="ECO:0000313" key="1">
    <source>
        <dbReference type="EMBL" id="KAJ7350996.1"/>
    </source>
</evidence>
<accession>A0A9W9YHZ3</accession>
<dbReference type="EMBL" id="MU827371">
    <property type="protein sequence ID" value="KAJ7350996.1"/>
    <property type="molecule type" value="Genomic_DNA"/>
</dbReference>
<comment type="caution">
    <text evidence="1">The sequence shown here is derived from an EMBL/GenBank/DDBJ whole genome shotgun (WGS) entry which is preliminary data.</text>
</comment>
<gene>
    <name evidence="1" type="ORF">OS493_037353</name>
</gene>
<dbReference type="OrthoDB" id="5556307at2759"/>
<protein>
    <submittedName>
        <fullName evidence="1">Uncharacterized protein</fullName>
    </submittedName>
</protein>
<name>A0A9W9YHZ3_9CNID</name>